<accession>A0A074Z5E8</accession>
<dbReference type="EMBL" id="KL596907">
    <property type="protein sequence ID" value="KER22303.1"/>
    <property type="molecule type" value="Genomic_DNA"/>
</dbReference>
<organism evidence="1 2">
    <name type="scientific">Opisthorchis viverrini</name>
    <name type="common">Southeast Asian liver fluke</name>
    <dbReference type="NCBI Taxonomy" id="6198"/>
    <lineage>
        <taxon>Eukaryota</taxon>
        <taxon>Metazoa</taxon>
        <taxon>Spiralia</taxon>
        <taxon>Lophotrochozoa</taxon>
        <taxon>Platyhelminthes</taxon>
        <taxon>Trematoda</taxon>
        <taxon>Digenea</taxon>
        <taxon>Opisthorchiida</taxon>
        <taxon>Opisthorchiata</taxon>
        <taxon>Opisthorchiidae</taxon>
        <taxon>Opisthorchis</taxon>
    </lineage>
</organism>
<dbReference type="CTD" id="20323755"/>
<dbReference type="AlphaFoldDB" id="A0A074Z5E8"/>
<keyword evidence="2" id="KW-1185">Reference proteome</keyword>
<gene>
    <name evidence="1" type="ORF">T265_09587</name>
</gene>
<evidence type="ECO:0000313" key="1">
    <source>
        <dbReference type="EMBL" id="KER22303.1"/>
    </source>
</evidence>
<evidence type="ECO:0000313" key="2">
    <source>
        <dbReference type="Proteomes" id="UP000054324"/>
    </source>
</evidence>
<dbReference type="Proteomes" id="UP000054324">
    <property type="component" value="Unassembled WGS sequence"/>
</dbReference>
<dbReference type="KEGG" id="ovi:T265_09587"/>
<name>A0A074Z5E8_OPIVI</name>
<reference evidence="1 2" key="1">
    <citation type="submission" date="2013-11" db="EMBL/GenBank/DDBJ databases">
        <title>Opisthorchis viverrini - life in the bile duct.</title>
        <authorList>
            <person name="Young N.D."/>
            <person name="Nagarajan N."/>
            <person name="Lin S.J."/>
            <person name="Korhonen P.K."/>
            <person name="Jex A.R."/>
            <person name="Hall R.S."/>
            <person name="Safavi-Hemami H."/>
            <person name="Kaewkong W."/>
            <person name="Bertrand D."/>
            <person name="Gao S."/>
            <person name="Seet Q."/>
            <person name="Wongkham S."/>
            <person name="Teh B.T."/>
            <person name="Wongkham C."/>
            <person name="Intapan P.M."/>
            <person name="Maleewong W."/>
            <person name="Yang X."/>
            <person name="Hu M."/>
            <person name="Wang Z."/>
            <person name="Hofmann A."/>
            <person name="Sternberg P.W."/>
            <person name="Tan P."/>
            <person name="Wang J."/>
            <person name="Gasser R.B."/>
        </authorList>
    </citation>
    <scope>NUCLEOTIDE SEQUENCE [LARGE SCALE GENOMIC DNA]</scope>
</reference>
<proteinExistence type="predicted"/>
<dbReference type="RefSeq" id="XP_009173960.1">
    <property type="nucleotide sequence ID" value="XM_009175696.1"/>
</dbReference>
<sequence length="113" mass="12629">MSPKKGETGVSIDLMSSTEVIKPTEDRLRWGPFTEKKRFIMFRQNSDSFSTSFLGVLKEFNTKLSLKVTRLIRSSPGLGFLYPVPPGLGFLYPVHPGHACRVGDRGLISPTRD</sequence>
<protein>
    <submittedName>
        <fullName evidence="1">Uncharacterized protein</fullName>
    </submittedName>
</protein>
<dbReference type="GeneID" id="20323755"/>